<evidence type="ECO:0000256" key="1">
    <source>
        <dbReference type="SAM" id="Phobius"/>
    </source>
</evidence>
<dbReference type="AlphaFoldDB" id="A0A3N4KNG5"/>
<dbReference type="Proteomes" id="UP000277580">
    <property type="component" value="Unassembled WGS sequence"/>
</dbReference>
<name>A0A3N4KNG5_9PEZI</name>
<dbReference type="InParanoid" id="A0A3N4KNG5"/>
<keyword evidence="1" id="KW-0812">Transmembrane</keyword>
<evidence type="ECO:0000313" key="2">
    <source>
        <dbReference type="EMBL" id="RPB12077.1"/>
    </source>
</evidence>
<keyword evidence="3" id="KW-1185">Reference proteome</keyword>
<gene>
    <name evidence="2" type="ORF">P167DRAFT_545864</name>
</gene>
<evidence type="ECO:0000313" key="3">
    <source>
        <dbReference type="Proteomes" id="UP000277580"/>
    </source>
</evidence>
<sequence>MTPTARETNEPTPETINRQFLFILLYILSFCIFILVIIDNAQNSSPDPRLFPHPTTPRGYYDPTPFTPTYTCRTPTFFRPSPARDDVRLAALLLKHHASKGDTCVQDNKRFASWPWACVHLYTFGTASIGMCGPPGASLGCEQVADMVLGIEEACVEEEERLFATSVNEAGGMAVWGAGGSMVFVQRSG</sequence>
<protein>
    <submittedName>
        <fullName evidence="2">Uncharacterized protein</fullName>
    </submittedName>
</protein>
<accession>A0A3N4KNG5</accession>
<organism evidence="2 3">
    <name type="scientific">Morchella conica CCBAS932</name>
    <dbReference type="NCBI Taxonomy" id="1392247"/>
    <lineage>
        <taxon>Eukaryota</taxon>
        <taxon>Fungi</taxon>
        <taxon>Dikarya</taxon>
        <taxon>Ascomycota</taxon>
        <taxon>Pezizomycotina</taxon>
        <taxon>Pezizomycetes</taxon>
        <taxon>Pezizales</taxon>
        <taxon>Morchellaceae</taxon>
        <taxon>Morchella</taxon>
    </lineage>
</organism>
<reference evidence="2 3" key="1">
    <citation type="journal article" date="2018" name="Nat. Ecol. Evol.">
        <title>Pezizomycetes genomes reveal the molecular basis of ectomycorrhizal truffle lifestyle.</title>
        <authorList>
            <person name="Murat C."/>
            <person name="Payen T."/>
            <person name="Noel B."/>
            <person name="Kuo A."/>
            <person name="Morin E."/>
            <person name="Chen J."/>
            <person name="Kohler A."/>
            <person name="Krizsan K."/>
            <person name="Balestrini R."/>
            <person name="Da Silva C."/>
            <person name="Montanini B."/>
            <person name="Hainaut M."/>
            <person name="Levati E."/>
            <person name="Barry K.W."/>
            <person name="Belfiori B."/>
            <person name="Cichocki N."/>
            <person name="Clum A."/>
            <person name="Dockter R.B."/>
            <person name="Fauchery L."/>
            <person name="Guy J."/>
            <person name="Iotti M."/>
            <person name="Le Tacon F."/>
            <person name="Lindquist E.A."/>
            <person name="Lipzen A."/>
            <person name="Malagnac F."/>
            <person name="Mello A."/>
            <person name="Molinier V."/>
            <person name="Miyauchi S."/>
            <person name="Poulain J."/>
            <person name="Riccioni C."/>
            <person name="Rubini A."/>
            <person name="Sitrit Y."/>
            <person name="Splivallo R."/>
            <person name="Traeger S."/>
            <person name="Wang M."/>
            <person name="Zifcakova L."/>
            <person name="Wipf D."/>
            <person name="Zambonelli A."/>
            <person name="Paolocci F."/>
            <person name="Nowrousian M."/>
            <person name="Ottonello S."/>
            <person name="Baldrian P."/>
            <person name="Spatafora J.W."/>
            <person name="Henrissat B."/>
            <person name="Nagy L.G."/>
            <person name="Aury J.M."/>
            <person name="Wincker P."/>
            <person name="Grigoriev I.V."/>
            <person name="Bonfante P."/>
            <person name="Martin F.M."/>
        </authorList>
    </citation>
    <scope>NUCLEOTIDE SEQUENCE [LARGE SCALE GENOMIC DNA]</scope>
    <source>
        <strain evidence="2 3">CCBAS932</strain>
    </source>
</reference>
<dbReference type="EMBL" id="ML119131">
    <property type="protein sequence ID" value="RPB12077.1"/>
    <property type="molecule type" value="Genomic_DNA"/>
</dbReference>
<proteinExistence type="predicted"/>
<feature type="transmembrane region" description="Helical" evidence="1">
    <location>
        <begin position="20"/>
        <end position="38"/>
    </location>
</feature>
<keyword evidence="1" id="KW-1133">Transmembrane helix</keyword>
<keyword evidence="1" id="KW-0472">Membrane</keyword>
<dbReference type="OrthoDB" id="5417038at2759"/>